<dbReference type="GO" id="GO:0003677">
    <property type="term" value="F:DNA binding"/>
    <property type="evidence" value="ECO:0007669"/>
    <property type="project" value="UniProtKB-KW"/>
</dbReference>
<dbReference type="SMART" id="SM00422">
    <property type="entry name" value="HTH_MERR"/>
    <property type="match status" value="1"/>
</dbReference>
<dbReference type="EMBL" id="UIDD01000013">
    <property type="protein sequence ID" value="SUQ66023.1"/>
    <property type="molecule type" value="Genomic_DNA"/>
</dbReference>
<dbReference type="InterPro" id="IPR009061">
    <property type="entry name" value="DNA-bd_dom_put_sf"/>
</dbReference>
<dbReference type="InterPro" id="IPR047057">
    <property type="entry name" value="MerR_fam"/>
</dbReference>
<proteinExistence type="predicted"/>
<dbReference type="RefSeq" id="WP_115089622.1">
    <property type="nucleotide sequence ID" value="NZ_CBCSFG010000017.1"/>
</dbReference>
<evidence type="ECO:0000256" key="1">
    <source>
        <dbReference type="ARBA" id="ARBA00023015"/>
    </source>
</evidence>
<dbReference type="PANTHER" id="PTHR30204:SF67">
    <property type="entry name" value="HTH-TYPE TRANSCRIPTIONAL REGULATOR MLRA-RELATED"/>
    <property type="match status" value="1"/>
</dbReference>
<keyword evidence="3" id="KW-0804">Transcription</keyword>
<evidence type="ECO:0000313" key="6">
    <source>
        <dbReference type="Proteomes" id="UP000255177"/>
    </source>
</evidence>
<feature type="domain" description="HTH merR-type" evidence="4">
    <location>
        <begin position="9"/>
        <end position="78"/>
    </location>
</feature>
<dbReference type="InterPro" id="IPR000551">
    <property type="entry name" value="MerR-type_HTH_dom"/>
</dbReference>
<dbReference type="PROSITE" id="PS50937">
    <property type="entry name" value="HTH_MERR_2"/>
    <property type="match status" value="1"/>
</dbReference>
<dbReference type="GO" id="GO:0003700">
    <property type="term" value="F:DNA-binding transcription factor activity"/>
    <property type="evidence" value="ECO:0007669"/>
    <property type="project" value="InterPro"/>
</dbReference>
<evidence type="ECO:0000259" key="4">
    <source>
        <dbReference type="PROSITE" id="PS50937"/>
    </source>
</evidence>
<dbReference type="CDD" id="cd01104">
    <property type="entry name" value="HTH_MlrA-CarA"/>
    <property type="match status" value="1"/>
</dbReference>
<accession>A0A380T7N5</accession>
<keyword evidence="2" id="KW-0238">DNA-binding</keyword>
<organism evidence="5 6">
    <name type="scientific">Pseudomonas wadenswilerensis</name>
    <dbReference type="NCBI Taxonomy" id="1785161"/>
    <lineage>
        <taxon>Bacteria</taxon>
        <taxon>Pseudomonadati</taxon>
        <taxon>Pseudomonadota</taxon>
        <taxon>Gammaproteobacteria</taxon>
        <taxon>Pseudomonadales</taxon>
        <taxon>Pseudomonadaceae</taxon>
        <taxon>Pseudomonas</taxon>
    </lineage>
</organism>
<dbReference type="Gene3D" id="1.10.1660.10">
    <property type="match status" value="1"/>
</dbReference>
<name>A0A380T7N5_9PSED</name>
<evidence type="ECO:0000256" key="3">
    <source>
        <dbReference type="ARBA" id="ARBA00023163"/>
    </source>
</evidence>
<dbReference type="Pfam" id="PF13411">
    <property type="entry name" value="MerR_1"/>
    <property type="match status" value="1"/>
</dbReference>
<sequence>MTEATSTDLLPMRDVVNLTGINPVTLRAWERRHGLIRPQRTEGGHRLYTAQDVQRIRDILRWTGSGLPISKVGELLARQHDEVARPPGPQTDSIEHWRAAVLRATKAFDRQALEGIHGQLFTLYPKATVLLDVLMPVWRSLLSGSAFGQRSQWLFLDTFLRARLLLRLQLNQLGAPSVLLAGIEGSAELDLLSNGLLLSSERWRIEVLGSGQPLEELPLLCATLQPAALVLALQGPVNTALAKKLCSLQMDIACPLALIGDGLPDPIAVLHDIPIALLDQRNVGASLKLDALLRGALEL</sequence>
<dbReference type="PANTHER" id="PTHR30204">
    <property type="entry name" value="REDOX-CYCLING DRUG-SENSING TRANSCRIPTIONAL ACTIVATOR SOXR"/>
    <property type="match status" value="1"/>
</dbReference>
<gene>
    <name evidence="5" type="primary">bluR</name>
    <name evidence="5" type="ORF">CCOS864_05503</name>
</gene>
<keyword evidence="6" id="KW-1185">Reference proteome</keyword>
<evidence type="ECO:0000256" key="2">
    <source>
        <dbReference type="ARBA" id="ARBA00023125"/>
    </source>
</evidence>
<dbReference type="AlphaFoldDB" id="A0A380T7N5"/>
<evidence type="ECO:0000313" key="5">
    <source>
        <dbReference type="EMBL" id="SUQ66023.1"/>
    </source>
</evidence>
<keyword evidence="1" id="KW-0805">Transcription regulation</keyword>
<dbReference type="SUPFAM" id="SSF46955">
    <property type="entry name" value="Putative DNA-binding domain"/>
    <property type="match status" value="1"/>
</dbReference>
<dbReference type="Proteomes" id="UP000255177">
    <property type="component" value="Unassembled WGS sequence"/>
</dbReference>
<protein>
    <submittedName>
        <fullName evidence="5">HTH-type transcriptional repressor BluR</fullName>
    </submittedName>
</protein>
<reference evidence="6" key="1">
    <citation type="submission" date="2018-07" db="EMBL/GenBank/DDBJ databases">
        <authorList>
            <person name="Blom J."/>
        </authorList>
    </citation>
    <scope>NUCLEOTIDE SEQUENCE [LARGE SCALE GENOMIC DNA]</scope>
    <source>
        <strain evidence="6">CCOS 864</strain>
    </source>
</reference>